<dbReference type="SUPFAM" id="SSF48264">
    <property type="entry name" value="Cytochrome P450"/>
    <property type="match status" value="1"/>
</dbReference>
<dbReference type="GO" id="GO:0005506">
    <property type="term" value="F:iron ion binding"/>
    <property type="evidence" value="ECO:0007669"/>
    <property type="project" value="InterPro"/>
</dbReference>
<protein>
    <recommendedName>
        <fullName evidence="9">Cytochrome P450 76AD1-like protein</fullName>
    </recommendedName>
</protein>
<evidence type="ECO:0000256" key="6">
    <source>
        <dbReference type="RuleBase" id="RU000461"/>
    </source>
</evidence>
<sequence length="347" mass="39486">VEELINYVNNCCTSKLAVNIGGSAFTTSLNVLSNLMFSINLAQYDSVSSQEFKDAVWGLLETAGKPNMVDFFPVLKPFDPQGLRQHANGYCKKILTIFDRIIDQRLISRSSSSPTSTNNDILDMLLNLNQKDESEFTLNDMRHLFFALFIAGTDTTSSTLEWAMAELIHNPDKLETARTEIIKLMENRKNVIQESDISQLPYLQAIIKETLRLHPPAPLVPREAIDYVDIQGYMVPKNAQILCNVWAMGRDPKVWSYPETFAPERFLKVNISYKGQDLELIPFGVGRRMCPGLNLAHRMLHIMLGSLIQKFDWKLEGNMRAQDMDMDEKFGLTLQRNVPLKAIPLRL</sequence>
<dbReference type="Pfam" id="PF00067">
    <property type="entry name" value="p450"/>
    <property type="match status" value="1"/>
</dbReference>
<comment type="caution">
    <text evidence="7">The sequence shown here is derived from an EMBL/GenBank/DDBJ whole genome shotgun (WGS) entry which is preliminary data.</text>
</comment>
<evidence type="ECO:0000256" key="5">
    <source>
        <dbReference type="PIRSR" id="PIRSR602401-1"/>
    </source>
</evidence>
<keyword evidence="5 6" id="KW-0349">Heme</keyword>
<evidence type="ECO:0000313" key="7">
    <source>
        <dbReference type="EMBL" id="KAI7748317.1"/>
    </source>
</evidence>
<dbReference type="GO" id="GO:0004497">
    <property type="term" value="F:monooxygenase activity"/>
    <property type="evidence" value="ECO:0007669"/>
    <property type="project" value="UniProtKB-KW"/>
</dbReference>
<evidence type="ECO:0000256" key="1">
    <source>
        <dbReference type="ARBA" id="ARBA00010617"/>
    </source>
</evidence>
<reference evidence="7" key="1">
    <citation type="submission" date="2022-06" db="EMBL/GenBank/DDBJ databases">
        <title>Uncovering the hologenomic basis of an extraordinary plant invasion.</title>
        <authorList>
            <person name="Bieker V.C."/>
            <person name="Martin M.D."/>
            <person name="Gilbert T."/>
            <person name="Hodgins K."/>
            <person name="Battlay P."/>
            <person name="Petersen B."/>
            <person name="Wilson J."/>
        </authorList>
    </citation>
    <scope>NUCLEOTIDE SEQUENCE</scope>
    <source>
        <strain evidence="7">AA19_3_7</strain>
        <tissue evidence="7">Leaf</tissue>
    </source>
</reference>
<feature type="binding site" description="axial binding residue" evidence="5">
    <location>
        <position position="290"/>
    </location>
    <ligand>
        <name>heme</name>
        <dbReference type="ChEBI" id="CHEBI:30413"/>
    </ligand>
    <ligandPart>
        <name>Fe</name>
        <dbReference type="ChEBI" id="CHEBI:18248"/>
    </ligandPart>
</feature>
<dbReference type="InterPro" id="IPR001128">
    <property type="entry name" value="Cyt_P450"/>
</dbReference>
<dbReference type="GO" id="GO:0020037">
    <property type="term" value="F:heme binding"/>
    <property type="evidence" value="ECO:0007669"/>
    <property type="project" value="InterPro"/>
</dbReference>
<feature type="non-terminal residue" evidence="7">
    <location>
        <position position="1"/>
    </location>
</feature>
<keyword evidence="4 5" id="KW-0408">Iron</keyword>
<dbReference type="GO" id="GO:0016705">
    <property type="term" value="F:oxidoreductase activity, acting on paired donors, with incorporation or reduction of molecular oxygen"/>
    <property type="evidence" value="ECO:0007669"/>
    <property type="project" value="InterPro"/>
</dbReference>
<dbReference type="Gene3D" id="1.10.630.10">
    <property type="entry name" value="Cytochrome P450"/>
    <property type="match status" value="1"/>
</dbReference>
<dbReference type="PRINTS" id="PR00385">
    <property type="entry name" value="P450"/>
</dbReference>
<dbReference type="InterPro" id="IPR036396">
    <property type="entry name" value="Cyt_P450_sf"/>
</dbReference>
<dbReference type="PROSITE" id="PS00086">
    <property type="entry name" value="CYTOCHROME_P450"/>
    <property type="match status" value="1"/>
</dbReference>
<dbReference type="PANTHER" id="PTHR47950">
    <property type="entry name" value="CYTOCHROME P450, FAMILY 76, SUBFAMILY C, POLYPEPTIDE 5-RELATED"/>
    <property type="match status" value="1"/>
</dbReference>
<dbReference type="InterPro" id="IPR002401">
    <property type="entry name" value="Cyt_P450_E_grp-I"/>
</dbReference>
<evidence type="ECO:0000256" key="4">
    <source>
        <dbReference type="ARBA" id="ARBA00023004"/>
    </source>
</evidence>
<dbReference type="AlphaFoldDB" id="A0AAD5GMC2"/>
<dbReference type="FunFam" id="1.10.630.10:FF:000163">
    <property type="entry name" value="Geraniol 8-hydroxylase"/>
    <property type="match status" value="1"/>
</dbReference>
<gene>
    <name evidence="7" type="ORF">M8C21_034013</name>
</gene>
<keyword evidence="2 5" id="KW-0479">Metal-binding</keyword>
<dbReference type="PANTHER" id="PTHR47950:SF48">
    <property type="entry name" value="CYTOCHROME P450 FAMILY PROTEIN, EXPRESSED"/>
    <property type="match status" value="1"/>
</dbReference>
<dbReference type="PRINTS" id="PR00463">
    <property type="entry name" value="EP450I"/>
</dbReference>
<dbReference type="EMBL" id="JAMZMK010006563">
    <property type="protein sequence ID" value="KAI7748317.1"/>
    <property type="molecule type" value="Genomic_DNA"/>
</dbReference>
<name>A0AAD5GMC2_AMBAR</name>
<dbReference type="InterPro" id="IPR017972">
    <property type="entry name" value="Cyt_P450_CS"/>
</dbReference>
<evidence type="ECO:0000256" key="3">
    <source>
        <dbReference type="ARBA" id="ARBA00023002"/>
    </source>
</evidence>
<comment type="cofactor">
    <cofactor evidence="5">
        <name>heme</name>
        <dbReference type="ChEBI" id="CHEBI:30413"/>
    </cofactor>
</comment>
<accession>A0AAD5GMC2</accession>
<organism evidence="7 8">
    <name type="scientific">Ambrosia artemisiifolia</name>
    <name type="common">Common ragweed</name>
    <dbReference type="NCBI Taxonomy" id="4212"/>
    <lineage>
        <taxon>Eukaryota</taxon>
        <taxon>Viridiplantae</taxon>
        <taxon>Streptophyta</taxon>
        <taxon>Embryophyta</taxon>
        <taxon>Tracheophyta</taxon>
        <taxon>Spermatophyta</taxon>
        <taxon>Magnoliopsida</taxon>
        <taxon>eudicotyledons</taxon>
        <taxon>Gunneridae</taxon>
        <taxon>Pentapetalae</taxon>
        <taxon>asterids</taxon>
        <taxon>campanulids</taxon>
        <taxon>Asterales</taxon>
        <taxon>Asteraceae</taxon>
        <taxon>Asteroideae</taxon>
        <taxon>Heliantheae alliance</taxon>
        <taxon>Heliantheae</taxon>
        <taxon>Ambrosia</taxon>
    </lineage>
</organism>
<comment type="similarity">
    <text evidence="1 6">Belongs to the cytochrome P450 family.</text>
</comment>
<evidence type="ECO:0008006" key="9">
    <source>
        <dbReference type="Google" id="ProtNLM"/>
    </source>
</evidence>
<keyword evidence="6" id="KW-0503">Monooxygenase</keyword>
<keyword evidence="3 6" id="KW-0560">Oxidoreductase</keyword>
<dbReference type="Proteomes" id="UP001206925">
    <property type="component" value="Unassembled WGS sequence"/>
</dbReference>
<keyword evidence="8" id="KW-1185">Reference proteome</keyword>
<evidence type="ECO:0000313" key="8">
    <source>
        <dbReference type="Proteomes" id="UP001206925"/>
    </source>
</evidence>
<evidence type="ECO:0000256" key="2">
    <source>
        <dbReference type="ARBA" id="ARBA00022723"/>
    </source>
</evidence>
<proteinExistence type="inferred from homology"/>